<feature type="region of interest" description="Disordered" evidence="1">
    <location>
        <begin position="326"/>
        <end position="428"/>
    </location>
</feature>
<dbReference type="AlphaFoldDB" id="A0AAD7UNI8"/>
<feature type="compositionally biased region" description="Low complexity" evidence="1">
    <location>
        <begin position="408"/>
        <end position="428"/>
    </location>
</feature>
<dbReference type="Pfam" id="PF09808">
    <property type="entry name" value="SNAPC1"/>
    <property type="match status" value="1"/>
</dbReference>
<comment type="caution">
    <text evidence="2">The sequence shown here is derived from an EMBL/GenBank/DDBJ whole genome shotgun (WGS) entry which is preliminary data.</text>
</comment>
<dbReference type="Proteomes" id="UP001230188">
    <property type="component" value="Unassembled WGS sequence"/>
</dbReference>
<feature type="region of interest" description="Disordered" evidence="1">
    <location>
        <begin position="283"/>
        <end position="307"/>
    </location>
</feature>
<sequence>MAKLVKALRTDVHGALLAWSGRECSADFDDWKSFWRERELSLLHHAPYRLENCPPRKEWTEMLFETARAYALVVIIAQVLAELTTPLEGLDDAGRLKFRVGVVFALYTFYNTQPEPVAATKERARRAGENENEKDDEPPAWRVPVPVRRDPLCLDDPPQITPGTAFRLMALRRELVDAKHLDGLRAMRGLLDLDARAVELLCADDAPPAWTSLVRAPIPRELVAIPRLESLASDYERALARLDGPALRPTSRAAGLAADLDRILILHDRGAVQRRDFLSGTRRLPLGTNAPLRRAPDERRRLRAAPARAGRRGLLQALLADDDHLLDVPLPDDDRRPSNSNPLAPPPERPLVRTSSPSGGSVEENAAQPVTRQRRSPRNQSHQPPAKRRRRQRQQQRVVANNAPPRPVETTTTTQPATPQTPMAAPPATAEAALLDLEALLGPAP</sequence>
<name>A0AAD7UNI8_9STRA</name>
<evidence type="ECO:0000256" key="1">
    <source>
        <dbReference type="SAM" id="MobiDB-lite"/>
    </source>
</evidence>
<keyword evidence="3" id="KW-1185">Reference proteome</keyword>
<gene>
    <name evidence="2" type="ORF">CTAYLR_002887</name>
</gene>
<proteinExistence type="predicted"/>
<dbReference type="EMBL" id="JAQMWT010000055">
    <property type="protein sequence ID" value="KAJ8612207.1"/>
    <property type="molecule type" value="Genomic_DNA"/>
</dbReference>
<reference evidence="2" key="1">
    <citation type="submission" date="2023-01" db="EMBL/GenBank/DDBJ databases">
        <title>Metagenome sequencing of chrysophaentin producing Chrysophaeum taylorii.</title>
        <authorList>
            <person name="Davison J."/>
            <person name="Bewley C."/>
        </authorList>
    </citation>
    <scope>NUCLEOTIDE SEQUENCE</scope>
    <source>
        <strain evidence="2">NIES-1699</strain>
    </source>
</reference>
<feature type="compositionally biased region" description="Basic residues" evidence="1">
    <location>
        <begin position="385"/>
        <end position="394"/>
    </location>
</feature>
<protein>
    <submittedName>
        <fullName evidence="2">Uncharacterized protein</fullName>
    </submittedName>
</protein>
<evidence type="ECO:0000313" key="3">
    <source>
        <dbReference type="Proteomes" id="UP001230188"/>
    </source>
</evidence>
<accession>A0AAD7UNI8</accession>
<dbReference type="InterPro" id="IPR019188">
    <property type="entry name" value="SNAPC1"/>
</dbReference>
<feature type="compositionally biased region" description="Basic and acidic residues" evidence="1">
    <location>
        <begin position="326"/>
        <end position="337"/>
    </location>
</feature>
<feature type="region of interest" description="Disordered" evidence="1">
    <location>
        <begin position="118"/>
        <end position="142"/>
    </location>
</feature>
<organism evidence="2 3">
    <name type="scientific">Chrysophaeum taylorii</name>
    <dbReference type="NCBI Taxonomy" id="2483200"/>
    <lineage>
        <taxon>Eukaryota</taxon>
        <taxon>Sar</taxon>
        <taxon>Stramenopiles</taxon>
        <taxon>Ochrophyta</taxon>
        <taxon>Pelagophyceae</taxon>
        <taxon>Pelagomonadales</taxon>
        <taxon>Pelagomonadaceae</taxon>
        <taxon>Chrysophaeum</taxon>
    </lineage>
</organism>
<feature type="compositionally biased region" description="Basic and acidic residues" evidence="1">
    <location>
        <begin position="120"/>
        <end position="131"/>
    </location>
</feature>
<evidence type="ECO:0000313" key="2">
    <source>
        <dbReference type="EMBL" id="KAJ8612207.1"/>
    </source>
</evidence>